<comment type="caution">
    <text evidence="1">The sequence shown here is derived from an EMBL/GenBank/DDBJ whole genome shotgun (WGS) entry which is preliminary data.</text>
</comment>
<name>A0A5J4NB79_9TREM</name>
<reference evidence="1 2" key="1">
    <citation type="journal article" date="2019" name="Gigascience">
        <title>Whole-genome sequence of the oriental lung fluke Paragonimus westermani.</title>
        <authorList>
            <person name="Oey H."/>
            <person name="Zakrzewski M."/>
            <person name="Narain K."/>
            <person name="Devi K.R."/>
            <person name="Agatsuma T."/>
            <person name="Nawaratna S."/>
            <person name="Gobert G.N."/>
            <person name="Jones M.K."/>
            <person name="Ragan M.A."/>
            <person name="McManus D.P."/>
            <person name="Krause L."/>
        </authorList>
    </citation>
    <scope>NUCLEOTIDE SEQUENCE [LARGE SCALE GENOMIC DNA]</scope>
    <source>
        <strain evidence="1 2">IND2009</strain>
    </source>
</reference>
<proteinExistence type="predicted"/>
<dbReference type="EMBL" id="QNGE01004480">
    <property type="protein sequence ID" value="KAA3672856.1"/>
    <property type="molecule type" value="Genomic_DNA"/>
</dbReference>
<dbReference type="AlphaFoldDB" id="A0A5J4NB79"/>
<dbReference type="Proteomes" id="UP000324629">
    <property type="component" value="Unassembled WGS sequence"/>
</dbReference>
<keyword evidence="2" id="KW-1185">Reference proteome</keyword>
<organism evidence="1 2">
    <name type="scientific">Paragonimus westermani</name>
    <dbReference type="NCBI Taxonomy" id="34504"/>
    <lineage>
        <taxon>Eukaryota</taxon>
        <taxon>Metazoa</taxon>
        <taxon>Spiralia</taxon>
        <taxon>Lophotrochozoa</taxon>
        <taxon>Platyhelminthes</taxon>
        <taxon>Trematoda</taxon>
        <taxon>Digenea</taxon>
        <taxon>Plagiorchiida</taxon>
        <taxon>Troglotremata</taxon>
        <taxon>Troglotrematidae</taxon>
        <taxon>Paragonimus</taxon>
    </lineage>
</organism>
<evidence type="ECO:0000313" key="2">
    <source>
        <dbReference type="Proteomes" id="UP000324629"/>
    </source>
</evidence>
<sequence length="274" mass="31078">MNQSSKTFHFNGQILKADLSQDRPSAIYELAVRRAFGYCDDERASCDKGCDHDVRNRMFCYRTCVSDDRKCASSQKYGTDAIFLCRFNKLMFQQGPTVVPPQLLVKTRVLQGSGNTEPPKNSFAKCGLYHLKLSGRMFLNGALLTMSQWQPRSTQSDSILLEQNPSQSYQSVTSYHNMNPVEDMLSQVPFAFKQFVQHPERILSGRFSEKRKSSSFQYTSSTNEYSDRASCSVELSDFNKSLGSSGEFDNILRVHSSCLKPLVPYWGNGSKRKI</sequence>
<evidence type="ECO:0000313" key="1">
    <source>
        <dbReference type="EMBL" id="KAA3672856.1"/>
    </source>
</evidence>
<protein>
    <submittedName>
        <fullName evidence="1">Uncharacterized protein</fullName>
    </submittedName>
</protein>
<accession>A0A5J4NB79</accession>
<gene>
    <name evidence="1" type="ORF">DEA37_0012078</name>
</gene>